<name>A0ACB8TYA1_9APHY</name>
<proteinExistence type="predicted"/>
<protein>
    <submittedName>
        <fullName evidence="1">Uncharacterized protein</fullName>
    </submittedName>
</protein>
<sequence>MTVVIASASTSSLSPPISSPSSPTLMLPPPYSPSSASPSYAVNPQEGEQRLELVSRSAHPSTPSATFTTKTRGMTVTFYEQEPGVSAPTYPRNAIIKGSIQFSDEVLSVSLKLEGVQSLSVADSSYRENVLFSEEHPLWDKRDGNAGCPSQHKFKVPFPLNYTTNEGSVPNPPTYFAQYSGSPSLFARVSYKLTVMVTRSVVGSWKRQKCVSIPIHYHPRSRPYLPISPSLYPFLSTFKTRPEDWHQITATIPLKRKGLSGVDCHLFIPSVQIYALTDTIPFHLQLRGPAGTLRKFMGLPDPPVDSIPTRTSTRSSDTSTSTTSTASSSSHAFPSAFRTAASLLGSLSDAIAAHTTSSLRQPLIRVSLLRQTSVTVNAQKAWKNDNLGEATLRPVEHPPSWSPSPSWRVGGEEDELAFDWEGEVKAHETVKIPSFISGDLKVKDFISINLRSAHPESSILASLQHTHAIRFVTDTYRDSFSHPAEDGDQ</sequence>
<evidence type="ECO:0000313" key="1">
    <source>
        <dbReference type="EMBL" id="KAI0086991.1"/>
    </source>
</evidence>
<dbReference type="Proteomes" id="UP001055072">
    <property type="component" value="Unassembled WGS sequence"/>
</dbReference>
<organism evidence="1 2">
    <name type="scientific">Irpex rosettiformis</name>
    <dbReference type="NCBI Taxonomy" id="378272"/>
    <lineage>
        <taxon>Eukaryota</taxon>
        <taxon>Fungi</taxon>
        <taxon>Dikarya</taxon>
        <taxon>Basidiomycota</taxon>
        <taxon>Agaricomycotina</taxon>
        <taxon>Agaricomycetes</taxon>
        <taxon>Polyporales</taxon>
        <taxon>Irpicaceae</taxon>
        <taxon>Irpex</taxon>
    </lineage>
</organism>
<dbReference type="EMBL" id="MU274920">
    <property type="protein sequence ID" value="KAI0086991.1"/>
    <property type="molecule type" value="Genomic_DNA"/>
</dbReference>
<keyword evidence="2" id="KW-1185">Reference proteome</keyword>
<reference evidence="1" key="1">
    <citation type="journal article" date="2021" name="Environ. Microbiol.">
        <title>Gene family expansions and transcriptome signatures uncover fungal adaptations to wood decay.</title>
        <authorList>
            <person name="Hage H."/>
            <person name="Miyauchi S."/>
            <person name="Viragh M."/>
            <person name="Drula E."/>
            <person name="Min B."/>
            <person name="Chaduli D."/>
            <person name="Navarro D."/>
            <person name="Favel A."/>
            <person name="Norest M."/>
            <person name="Lesage-Meessen L."/>
            <person name="Balint B."/>
            <person name="Merenyi Z."/>
            <person name="de Eugenio L."/>
            <person name="Morin E."/>
            <person name="Martinez A.T."/>
            <person name="Baldrian P."/>
            <person name="Stursova M."/>
            <person name="Martinez M.J."/>
            <person name="Novotny C."/>
            <person name="Magnuson J.K."/>
            <person name="Spatafora J.W."/>
            <person name="Maurice S."/>
            <person name="Pangilinan J."/>
            <person name="Andreopoulos W."/>
            <person name="LaButti K."/>
            <person name="Hundley H."/>
            <person name="Na H."/>
            <person name="Kuo A."/>
            <person name="Barry K."/>
            <person name="Lipzen A."/>
            <person name="Henrissat B."/>
            <person name="Riley R."/>
            <person name="Ahrendt S."/>
            <person name="Nagy L.G."/>
            <person name="Grigoriev I.V."/>
            <person name="Martin F."/>
            <person name="Rosso M.N."/>
        </authorList>
    </citation>
    <scope>NUCLEOTIDE SEQUENCE</scope>
    <source>
        <strain evidence="1">CBS 384.51</strain>
    </source>
</reference>
<evidence type="ECO:0000313" key="2">
    <source>
        <dbReference type="Proteomes" id="UP001055072"/>
    </source>
</evidence>
<comment type="caution">
    <text evidence="1">The sequence shown here is derived from an EMBL/GenBank/DDBJ whole genome shotgun (WGS) entry which is preliminary data.</text>
</comment>
<gene>
    <name evidence="1" type="ORF">BDY19DRAFT_995421</name>
</gene>
<accession>A0ACB8TYA1</accession>